<dbReference type="InterPro" id="IPR054722">
    <property type="entry name" value="PolX-like_BBD"/>
</dbReference>
<organism evidence="3 4">
    <name type="scientific">Saponaria officinalis</name>
    <name type="common">Common soapwort</name>
    <name type="synonym">Lychnis saponaria</name>
    <dbReference type="NCBI Taxonomy" id="3572"/>
    <lineage>
        <taxon>Eukaryota</taxon>
        <taxon>Viridiplantae</taxon>
        <taxon>Streptophyta</taxon>
        <taxon>Embryophyta</taxon>
        <taxon>Tracheophyta</taxon>
        <taxon>Spermatophyta</taxon>
        <taxon>Magnoliopsida</taxon>
        <taxon>eudicotyledons</taxon>
        <taxon>Gunneridae</taxon>
        <taxon>Pentapetalae</taxon>
        <taxon>Caryophyllales</taxon>
        <taxon>Caryophyllaceae</taxon>
        <taxon>Caryophylleae</taxon>
        <taxon>Saponaria</taxon>
    </lineage>
</organism>
<reference evidence="3" key="1">
    <citation type="submission" date="2024-03" db="EMBL/GenBank/DDBJ databases">
        <title>WGS assembly of Saponaria officinalis var. Norfolk2.</title>
        <authorList>
            <person name="Jenkins J."/>
            <person name="Shu S."/>
            <person name="Grimwood J."/>
            <person name="Barry K."/>
            <person name="Goodstein D."/>
            <person name="Schmutz J."/>
            <person name="Leebens-Mack J."/>
            <person name="Osbourn A."/>
        </authorList>
    </citation>
    <scope>NUCLEOTIDE SEQUENCE [LARGE SCALE GENOMIC DNA]</scope>
    <source>
        <strain evidence="3">JIC</strain>
    </source>
</reference>
<dbReference type="Pfam" id="PF13976">
    <property type="entry name" value="gag_pre-integrs"/>
    <property type="match status" value="1"/>
</dbReference>
<dbReference type="InterPro" id="IPR025724">
    <property type="entry name" value="GAG-pre-integrase_dom"/>
</dbReference>
<protein>
    <recommendedName>
        <fullName evidence="5">GAG-pre-integrase domain-containing protein</fullName>
    </recommendedName>
</protein>
<evidence type="ECO:0000313" key="3">
    <source>
        <dbReference type="EMBL" id="KAK9681844.1"/>
    </source>
</evidence>
<dbReference type="EMBL" id="JBDFQZ010000010">
    <property type="protein sequence ID" value="KAK9681844.1"/>
    <property type="molecule type" value="Genomic_DNA"/>
</dbReference>
<evidence type="ECO:0008006" key="5">
    <source>
        <dbReference type="Google" id="ProtNLM"/>
    </source>
</evidence>
<evidence type="ECO:0000313" key="4">
    <source>
        <dbReference type="Proteomes" id="UP001443914"/>
    </source>
</evidence>
<dbReference type="AlphaFoldDB" id="A0AAW1I0A1"/>
<dbReference type="PANTHER" id="PTHR47592:SF30">
    <property type="entry name" value="CCHC-TYPE DOMAIN-CONTAINING PROTEIN"/>
    <property type="match status" value="1"/>
</dbReference>
<name>A0AAW1I0A1_SAPOF</name>
<evidence type="ECO:0000259" key="2">
    <source>
        <dbReference type="Pfam" id="PF22936"/>
    </source>
</evidence>
<gene>
    <name evidence="3" type="ORF">RND81_10G031300</name>
</gene>
<proteinExistence type="predicted"/>
<evidence type="ECO:0000259" key="1">
    <source>
        <dbReference type="Pfam" id="PF13976"/>
    </source>
</evidence>
<feature type="domain" description="GAG-pre-integrase" evidence="1">
    <location>
        <begin position="229"/>
        <end position="295"/>
    </location>
</feature>
<accession>A0AAW1I0A1</accession>
<feature type="domain" description="Retrovirus-related Pol polyprotein from transposon TNT 1-94-like beta-barrel" evidence="2">
    <location>
        <begin position="142"/>
        <end position="175"/>
    </location>
</feature>
<dbReference type="PANTHER" id="PTHR47592">
    <property type="entry name" value="PBF68 PROTEIN"/>
    <property type="match status" value="1"/>
</dbReference>
<sequence>MSRIIPDLSKLEPLDGNNYKRWSQKLLMFFEQLESKYGSDDAGKKKYVVGKWLEFVMQDGKPIMEQVHIYENLCADVVNEGMKLCDKKDLSLQELVGHMRTEEANRLKDKPVSLPINIAKVNLIESSGLSYAANLVGNVAEWILDTGASRHFCADKGLFTEFEEVADGECVYMGKTLALNNVLYVPSLRRNLVSGALLNKGGMKLVFEADKVVMSRNEDFVGKGYLSVGLFILNTDSVLNNNISTSSYIAESIDIWHGRLGHVNVDSIKKLRTMNLIPSLTSKEFSKCASYVEAKFTKKPSKPVKTRNTSLLELIHTDLADFKST</sequence>
<keyword evidence="4" id="KW-1185">Reference proteome</keyword>
<comment type="caution">
    <text evidence="3">The sequence shown here is derived from an EMBL/GenBank/DDBJ whole genome shotgun (WGS) entry which is preliminary data.</text>
</comment>
<dbReference type="Proteomes" id="UP001443914">
    <property type="component" value="Unassembled WGS sequence"/>
</dbReference>
<dbReference type="Pfam" id="PF22936">
    <property type="entry name" value="Pol_BBD"/>
    <property type="match status" value="1"/>
</dbReference>